<feature type="compositionally biased region" description="Basic and acidic residues" evidence="16">
    <location>
        <begin position="149"/>
        <end position="159"/>
    </location>
</feature>
<feature type="region of interest" description="Disordered" evidence="16">
    <location>
        <begin position="146"/>
        <end position="170"/>
    </location>
</feature>
<evidence type="ECO:0000256" key="10">
    <source>
        <dbReference type="ARBA" id="ARBA00023136"/>
    </source>
</evidence>
<organism evidence="17 18">
    <name type="scientific">Nocardia tenerifensis</name>
    <dbReference type="NCBI Taxonomy" id="228006"/>
    <lineage>
        <taxon>Bacteria</taxon>
        <taxon>Bacillati</taxon>
        <taxon>Actinomycetota</taxon>
        <taxon>Actinomycetes</taxon>
        <taxon>Mycobacteriales</taxon>
        <taxon>Nocardiaceae</taxon>
        <taxon>Nocardia</taxon>
    </lineage>
</organism>
<keyword evidence="11 14" id="KW-0066">ATP synthesis</keyword>
<keyword evidence="10 14" id="KW-0472">Membrane</keyword>
<feature type="transmembrane region" description="Helical" evidence="14">
    <location>
        <begin position="20"/>
        <end position="39"/>
    </location>
</feature>
<dbReference type="CDD" id="cd06503">
    <property type="entry name" value="ATP-synt_Fo_b"/>
    <property type="match status" value="1"/>
</dbReference>
<evidence type="ECO:0000256" key="15">
    <source>
        <dbReference type="RuleBase" id="RU003848"/>
    </source>
</evidence>
<evidence type="ECO:0000256" key="11">
    <source>
        <dbReference type="ARBA" id="ARBA00023310"/>
    </source>
</evidence>
<keyword evidence="7 14" id="KW-0375">Hydrogen ion transport</keyword>
<comment type="subunit">
    <text evidence="13 14">F-type ATPases have 2 components, F(1) - the catalytic core - and F(0) - the membrane proton channel. F(1) has five subunits: alpha(3), beta(3), gamma(1), delta(1), epsilon(1). F(0) has three main subunits: a(1), b(2) and c(10-14). The alpha and beta chains form an alternating ring which encloses part of the gamma chain. F(1) is attached to F(0) by a central stalk formed by the gamma and epsilon chains, while a peripheral stalk is formed by the delta and b chains.</text>
</comment>
<evidence type="ECO:0000256" key="2">
    <source>
        <dbReference type="ARBA" id="ARBA00005513"/>
    </source>
</evidence>
<evidence type="ECO:0000256" key="8">
    <source>
        <dbReference type="ARBA" id="ARBA00022989"/>
    </source>
</evidence>
<comment type="subcellular location">
    <subcellularLocation>
        <location evidence="1 14">Cell membrane</location>
        <topology evidence="1 14">Single-pass membrane protein</topology>
    </subcellularLocation>
</comment>
<evidence type="ECO:0000256" key="9">
    <source>
        <dbReference type="ARBA" id="ARBA00023065"/>
    </source>
</evidence>
<evidence type="ECO:0000256" key="13">
    <source>
        <dbReference type="ARBA" id="ARBA00025830"/>
    </source>
</evidence>
<proteinExistence type="inferred from homology"/>
<dbReference type="Pfam" id="PF00430">
    <property type="entry name" value="ATP-synt_B"/>
    <property type="match status" value="1"/>
</dbReference>
<comment type="similarity">
    <text evidence="2 14 15">Belongs to the ATPase B chain family.</text>
</comment>
<evidence type="ECO:0000256" key="14">
    <source>
        <dbReference type="HAMAP-Rule" id="MF_01398"/>
    </source>
</evidence>
<evidence type="ECO:0000256" key="12">
    <source>
        <dbReference type="ARBA" id="ARBA00025198"/>
    </source>
</evidence>
<reference evidence="17 18" key="1">
    <citation type="submission" date="2018-05" db="EMBL/GenBank/DDBJ databases">
        <title>Genomic Encyclopedia of Type Strains, Phase IV (KMG-IV): sequencing the most valuable type-strain genomes for metagenomic binning, comparative biology and taxonomic classification.</title>
        <authorList>
            <person name="Goeker M."/>
        </authorList>
    </citation>
    <scope>NUCLEOTIDE SEQUENCE [LARGE SCALE GENOMIC DNA]</scope>
    <source>
        <strain evidence="17 18">DSM 44704</strain>
    </source>
</reference>
<keyword evidence="18" id="KW-1185">Reference proteome</keyword>
<dbReference type="PANTHER" id="PTHR33445">
    <property type="entry name" value="ATP SYNTHASE SUBUNIT B', CHLOROPLASTIC"/>
    <property type="match status" value="1"/>
</dbReference>
<keyword evidence="8 14" id="KW-1133">Transmembrane helix</keyword>
<name>A0A318KC98_9NOCA</name>
<evidence type="ECO:0000313" key="18">
    <source>
        <dbReference type="Proteomes" id="UP000247569"/>
    </source>
</evidence>
<dbReference type="HAMAP" id="MF_01398">
    <property type="entry name" value="ATP_synth_b_bprime"/>
    <property type="match status" value="1"/>
</dbReference>
<dbReference type="Proteomes" id="UP000247569">
    <property type="component" value="Unassembled WGS sequence"/>
</dbReference>
<dbReference type="InterPro" id="IPR050059">
    <property type="entry name" value="ATP_synthase_B_chain"/>
</dbReference>
<dbReference type="GO" id="GO:0005886">
    <property type="term" value="C:plasma membrane"/>
    <property type="evidence" value="ECO:0007669"/>
    <property type="project" value="UniProtKB-SubCell"/>
</dbReference>
<dbReference type="NCBIfam" id="NF004412">
    <property type="entry name" value="PRK05759.1-3"/>
    <property type="match status" value="1"/>
</dbReference>
<dbReference type="SUPFAM" id="SSF81573">
    <property type="entry name" value="F1F0 ATP synthase subunit B, membrane domain"/>
    <property type="match status" value="1"/>
</dbReference>
<evidence type="ECO:0000256" key="1">
    <source>
        <dbReference type="ARBA" id="ARBA00004162"/>
    </source>
</evidence>
<dbReference type="OrthoDB" id="5242917at2"/>
<dbReference type="RefSeq" id="WP_040742383.1">
    <property type="nucleotide sequence ID" value="NZ_QJKF01000002.1"/>
</dbReference>
<evidence type="ECO:0000256" key="16">
    <source>
        <dbReference type="SAM" id="MobiDB-lite"/>
    </source>
</evidence>
<keyword evidence="5 14" id="KW-0138">CF(0)</keyword>
<dbReference type="InterPro" id="IPR002146">
    <property type="entry name" value="ATP_synth_b/b'su_bac/chlpt"/>
</dbReference>
<evidence type="ECO:0000256" key="6">
    <source>
        <dbReference type="ARBA" id="ARBA00022692"/>
    </source>
</evidence>
<evidence type="ECO:0000256" key="7">
    <source>
        <dbReference type="ARBA" id="ARBA00022781"/>
    </source>
</evidence>
<keyword evidence="9 14" id="KW-0406">Ion transport</keyword>
<comment type="function">
    <text evidence="14">Component of the F(0) channel, it forms part of the peripheral stalk, linking F(1) to F(0).</text>
</comment>
<keyword evidence="3 14" id="KW-0813">Transport</keyword>
<evidence type="ECO:0000256" key="4">
    <source>
        <dbReference type="ARBA" id="ARBA00022475"/>
    </source>
</evidence>
<keyword evidence="6 14" id="KW-0812">Transmembrane</keyword>
<protein>
    <recommendedName>
        <fullName evidence="14">ATP synthase subunit b</fullName>
    </recommendedName>
    <alternativeName>
        <fullName evidence="14">ATP synthase F(0) sector subunit b</fullName>
    </alternativeName>
    <alternativeName>
        <fullName evidence="14">ATPase subunit I</fullName>
    </alternativeName>
    <alternativeName>
        <fullName evidence="14">F-type ATPase subunit b</fullName>
        <shortName evidence="14">F-ATPase subunit b</shortName>
    </alternativeName>
</protein>
<dbReference type="AlphaFoldDB" id="A0A318KC98"/>
<gene>
    <name evidence="14" type="primary">atpF</name>
    <name evidence="17" type="ORF">DFR70_1021061</name>
</gene>
<comment type="caution">
    <text evidence="17">The sequence shown here is derived from an EMBL/GenBank/DDBJ whole genome shotgun (WGS) entry which is preliminary data.</text>
</comment>
<dbReference type="GO" id="GO:0046961">
    <property type="term" value="F:proton-transporting ATPase activity, rotational mechanism"/>
    <property type="evidence" value="ECO:0007669"/>
    <property type="project" value="TreeGrafter"/>
</dbReference>
<sequence length="170" mass="18796">MTPRTDVVAAENFLIPNGTFFVELLIFLIVLAVIWFFVVPPIRKVLAEREERAAETLATTREARQLFAEAEAKHQAALEKTRSEAAAIRSKARAEGRAILEEMRGQAQREANGIVTEAEAQLRAQADQIAAELRETVEPLARSLADRVVGVDDERRAETSRGQQTGRASS</sequence>
<feature type="compositionally biased region" description="Polar residues" evidence="16">
    <location>
        <begin position="160"/>
        <end position="170"/>
    </location>
</feature>
<accession>A0A318KC98</accession>
<dbReference type="GO" id="GO:0045259">
    <property type="term" value="C:proton-transporting ATP synthase complex"/>
    <property type="evidence" value="ECO:0007669"/>
    <property type="project" value="UniProtKB-KW"/>
</dbReference>
<evidence type="ECO:0000256" key="5">
    <source>
        <dbReference type="ARBA" id="ARBA00022547"/>
    </source>
</evidence>
<comment type="function">
    <text evidence="12 14">F(1)F(0) ATP synthase produces ATP from ADP in the presence of a proton or sodium gradient. F-type ATPases consist of two structural domains, F(1) containing the extramembraneous catalytic core and F(0) containing the membrane proton channel, linked together by a central stalk and a peripheral stalk. During catalysis, ATP synthesis in the catalytic domain of F(1) is coupled via a rotary mechanism of the central stalk subunits to proton translocation.</text>
</comment>
<dbReference type="Gene3D" id="1.20.5.620">
    <property type="entry name" value="F1F0 ATP synthase subunit B, membrane domain"/>
    <property type="match status" value="1"/>
</dbReference>
<dbReference type="InterPro" id="IPR028987">
    <property type="entry name" value="ATP_synth_B-like_membr_sf"/>
</dbReference>
<dbReference type="GO" id="GO:0046933">
    <property type="term" value="F:proton-transporting ATP synthase activity, rotational mechanism"/>
    <property type="evidence" value="ECO:0007669"/>
    <property type="project" value="UniProtKB-UniRule"/>
</dbReference>
<dbReference type="EMBL" id="QJKF01000002">
    <property type="protein sequence ID" value="PXX69372.1"/>
    <property type="molecule type" value="Genomic_DNA"/>
</dbReference>
<evidence type="ECO:0000313" key="17">
    <source>
        <dbReference type="EMBL" id="PXX69372.1"/>
    </source>
</evidence>
<dbReference type="PANTHER" id="PTHR33445:SF1">
    <property type="entry name" value="ATP SYNTHASE SUBUNIT B"/>
    <property type="match status" value="1"/>
</dbReference>
<evidence type="ECO:0000256" key="3">
    <source>
        <dbReference type="ARBA" id="ARBA00022448"/>
    </source>
</evidence>
<keyword evidence="4 14" id="KW-1003">Cell membrane</keyword>